<evidence type="ECO:0000256" key="6">
    <source>
        <dbReference type="ARBA" id="ARBA00023002"/>
    </source>
</evidence>
<keyword evidence="15" id="KW-1185">Reference proteome</keyword>
<gene>
    <name evidence="14" type="ORF">C8F04DRAFT_1137733</name>
</gene>
<proteinExistence type="inferred from homology"/>
<dbReference type="Pfam" id="PF22810">
    <property type="entry name" value="LPMO_AA14"/>
    <property type="match status" value="1"/>
</dbReference>
<dbReference type="GO" id="GO:0046872">
    <property type="term" value="F:metal ion binding"/>
    <property type="evidence" value="ECO:0007669"/>
    <property type="project" value="UniProtKB-KW"/>
</dbReference>
<evidence type="ECO:0000256" key="8">
    <source>
        <dbReference type="ARBA" id="ARBA00023033"/>
    </source>
</evidence>
<evidence type="ECO:0000256" key="12">
    <source>
        <dbReference type="SAM" id="MobiDB-lite"/>
    </source>
</evidence>
<comment type="cofactor">
    <cofactor evidence="1">
        <name>Cu(2+)</name>
        <dbReference type="ChEBI" id="CHEBI:29036"/>
    </cofactor>
</comment>
<dbReference type="EMBL" id="JARJCM010000207">
    <property type="protein sequence ID" value="KAJ7022571.1"/>
    <property type="molecule type" value="Genomic_DNA"/>
</dbReference>
<keyword evidence="6" id="KW-0560">Oxidoreductase</keyword>
<dbReference type="InterPro" id="IPR054497">
    <property type="entry name" value="LPMO_AA14"/>
</dbReference>
<feature type="chain" id="PRO_5042108803" evidence="13">
    <location>
        <begin position="20"/>
        <end position="340"/>
    </location>
</feature>
<keyword evidence="3" id="KW-0964">Secreted</keyword>
<accession>A0AAD6S9J4</accession>
<evidence type="ECO:0000256" key="13">
    <source>
        <dbReference type="SAM" id="SignalP"/>
    </source>
</evidence>
<organism evidence="14 15">
    <name type="scientific">Mycena alexandri</name>
    <dbReference type="NCBI Taxonomy" id="1745969"/>
    <lineage>
        <taxon>Eukaryota</taxon>
        <taxon>Fungi</taxon>
        <taxon>Dikarya</taxon>
        <taxon>Basidiomycota</taxon>
        <taxon>Agaricomycotina</taxon>
        <taxon>Agaricomycetes</taxon>
        <taxon>Agaricomycetidae</taxon>
        <taxon>Agaricales</taxon>
        <taxon>Marasmiineae</taxon>
        <taxon>Mycenaceae</taxon>
        <taxon>Mycena</taxon>
    </lineage>
</organism>
<comment type="subcellular location">
    <subcellularLocation>
        <location evidence="2">Secreted</location>
    </subcellularLocation>
</comment>
<keyword evidence="8" id="KW-0503">Monooxygenase</keyword>
<evidence type="ECO:0000313" key="15">
    <source>
        <dbReference type="Proteomes" id="UP001218188"/>
    </source>
</evidence>
<keyword evidence="5 13" id="KW-0732">Signal</keyword>
<keyword evidence="10" id="KW-0325">Glycoprotein</keyword>
<dbReference type="Proteomes" id="UP001218188">
    <property type="component" value="Unassembled WGS sequence"/>
</dbReference>
<reference evidence="14" key="1">
    <citation type="submission" date="2023-03" db="EMBL/GenBank/DDBJ databases">
        <title>Massive genome expansion in bonnet fungi (Mycena s.s.) driven by repeated elements and novel gene families across ecological guilds.</title>
        <authorList>
            <consortium name="Lawrence Berkeley National Laboratory"/>
            <person name="Harder C.B."/>
            <person name="Miyauchi S."/>
            <person name="Viragh M."/>
            <person name="Kuo A."/>
            <person name="Thoen E."/>
            <person name="Andreopoulos B."/>
            <person name="Lu D."/>
            <person name="Skrede I."/>
            <person name="Drula E."/>
            <person name="Henrissat B."/>
            <person name="Morin E."/>
            <person name="Kohler A."/>
            <person name="Barry K."/>
            <person name="LaButti K."/>
            <person name="Morin E."/>
            <person name="Salamov A."/>
            <person name="Lipzen A."/>
            <person name="Mereny Z."/>
            <person name="Hegedus B."/>
            <person name="Baldrian P."/>
            <person name="Stursova M."/>
            <person name="Weitz H."/>
            <person name="Taylor A."/>
            <person name="Grigoriev I.V."/>
            <person name="Nagy L.G."/>
            <person name="Martin F."/>
            <person name="Kauserud H."/>
        </authorList>
    </citation>
    <scope>NUCLEOTIDE SEQUENCE</scope>
    <source>
        <strain evidence="14">CBHHK200</strain>
    </source>
</reference>
<comment type="similarity">
    <text evidence="11">Belongs to the polysaccharide monooxygenase AA14 family.</text>
</comment>
<evidence type="ECO:0000256" key="5">
    <source>
        <dbReference type="ARBA" id="ARBA00022729"/>
    </source>
</evidence>
<evidence type="ECO:0000256" key="1">
    <source>
        <dbReference type="ARBA" id="ARBA00001973"/>
    </source>
</evidence>
<evidence type="ECO:0000256" key="9">
    <source>
        <dbReference type="ARBA" id="ARBA00023157"/>
    </source>
</evidence>
<evidence type="ECO:0000256" key="3">
    <source>
        <dbReference type="ARBA" id="ARBA00022525"/>
    </source>
</evidence>
<keyword evidence="9" id="KW-1015">Disulfide bond</keyword>
<name>A0AAD6S9J4_9AGAR</name>
<evidence type="ECO:0000256" key="11">
    <source>
        <dbReference type="ARBA" id="ARBA00046340"/>
    </source>
</evidence>
<sequence>MSLARTLPLILSVGGLATAHFAAWHKGMYCLNGTIPGFDDENTNAIVNPLFNMTKDDWWFHHYNGCDDFPPDEGDFLELPANGNFTVELAVNRAFTTFSFGGARTAAFGDGQNYTDGLGGLDCITELNIHTQNESMAAGTAFAISYQSELSAVTPENLVVFTTLYHTPWKRIATYGVPNLPACPEAGCICAWGWVPNGCGEPNMYMQGFRCKVVGKTGGSALAPAIPPTWCEDTPDNCTTGARQMIYWNQFDGSNIFVSGSDSHGLPKSPAYNSVLGFAEGPQTDIFLSDGTASRTSVAPTNSATGTPAVPNAGSRTGHTPWFESFAQWRLVAPMDGLFY</sequence>
<dbReference type="AlphaFoldDB" id="A0AAD6S9J4"/>
<evidence type="ECO:0000256" key="2">
    <source>
        <dbReference type="ARBA" id="ARBA00004613"/>
    </source>
</evidence>
<evidence type="ECO:0000256" key="4">
    <source>
        <dbReference type="ARBA" id="ARBA00022723"/>
    </source>
</evidence>
<evidence type="ECO:0000256" key="10">
    <source>
        <dbReference type="ARBA" id="ARBA00023180"/>
    </source>
</evidence>
<dbReference type="GO" id="GO:0004497">
    <property type="term" value="F:monooxygenase activity"/>
    <property type="evidence" value="ECO:0007669"/>
    <property type="project" value="UniProtKB-KW"/>
</dbReference>
<keyword evidence="4" id="KW-0479">Metal-binding</keyword>
<evidence type="ECO:0000313" key="14">
    <source>
        <dbReference type="EMBL" id="KAJ7022571.1"/>
    </source>
</evidence>
<protein>
    <submittedName>
        <fullName evidence="14">Uncharacterized protein</fullName>
    </submittedName>
</protein>
<feature type="region of interest" description="Disordered" evidence="12">
    <location>
        <begin position="293"/>
        <end position="314"/>
    </location>
</feature>
<feature type="compositionally biased region" description="Polar residues" evidence="12">
    <location>
        <begin position="293"/>
        <end position="306"/>
    </location>
</feature>
<comment type="caution">
    <text evidence="14">The sequence shown here is derived from an EMBL/GenBank/DDBJ whole genome shotgun (WGS) entry which is preliminary data.</text>
</comment>
<keyword evidence="7" id="KW-0186">Copper</keyword>
<feature type="signal peptide" evidence="13">
    <location>
        <begin position="1"/>
        <end position="19"/>
    </location>
</feature>
<dbReference type="GO" id="GO:0005576">
    <property type="term" value="C:extracellular region"/>
    <property type="evidence" value="ECO:0007669"/>
    <property type="project" value="UniProtKB-SubCell"/>
</dbReference>
<evidence type="ECO:0000256" key="7">
    <source>
        <dbReference type="ARBA" id="ARBA00023008"/>
    </source>
</evidence>